<gene>
    <name evidence="1" type="ORF">SD37_11665</name>
</gene>
<reference evidence="1 2" key="1">
    <citation type="journal article" date="2015" name="Genome Announc.">
        <title>Draft Genome Sequence of Norvancomycin-Producing Strain Amycolatopsis orientalis CPCC200066.</title>
        <authorList>
            <person name="Lei X."/>
            <person name="Yuan F."/>
            <person name="Shi Y."/>
            <person name="Li X."/>
            <person name="Wang L."/>
            <person name="Hong B."/>
        </authorList>
    </citation>
    <scope>NUCLEOTIDE SEQUENCE [LARGE SCALE GENOMIC DNA]</scope>
    <source>
        <strain evidence="1 2">B-37</strain>
    </source>
</reference>
<proteinExistence type="predicted"/>
<dbReference type="STRING" id="31958.SD37_11665"/>
<dbReference type="KEGG" id="aori:SD37_11665"/>
<evidence type="ECO:0000313" key="1">
    <source>
        <dbReference type="EMBL" id="ANN16235.1"/>
    </source>
</evidence>
<dbReference type="EMBL" id="CP016174">
    <property type="protein sequence ID" value="ANN16235.1"/>
    <property type="molecule type" value="Genomic_DNA"/>
</dbReference>
<evidence type="ECO:0000313" key="2">
    <source>
        <dbReference type="Proteomes" id="UP000093695"/>
    </source>
</evidence>
<name>A0A193BVN0_AMYOR</name>
<sequence>MSTLDLYVLTHRAAALVGEIAMAQREGWSAHRIHELEDIRATALEELHGHAIAEDVERGIEGDDALMLGRLLEFALLLDVEAPRTAIAVRVLRDRLHGQALDQWSRYLGLLREKSGRAGAAHGKGCRCCGAGVAQWR</sequence>
<dbReference type="Proteomes" id="UP000093695">
    <property type="component" value="Chromosome"/>
</dbReference>
<protein>
    <submittedName>
        <fullName evidence="1">Uncharacterized protein</fullName>
    </submittedName>
</protein>
<organism evidence="1 2">
    <name type="scientific">Amycolatopsis orientalis</name>
    <name type="common">Nocardia orientalis</name>
    <dbReference type="NCBI Taxonomy" id="31958"/>
    <lineage>
        <taxon>Bacteria</taxon>
        <taxon>Bacillati</taxon>
        <taxon>Actinomycetota</taxon>
        <taxon>Actinomycetes</taxon>
        <taxon>Pseudonocardiales</taxon>
        <taxon>Pseudonocardiaceae</taxon>
        <taxon>Amycolatopsis</taxon>
    </lineage>
</organism>
<accession>A0A193BVN0</accession>
<dbReference type="RefSeq" id="WP_044851569.1">
    <property type="nucleotide sequence ID" value="NZ_CP016174.1"/>
</dbReference>
<dbReference type="AlphaFoldDB" id="A0A193BVN0"/>
<keyword evidence="2" id="KW-1185">Reference proteome</keyword>